<gene>
    <name evidence="1" type="ORF">SAMN05421541_12048</name>
</gene>
<dbReference type="AlphaFoldDB" id="A0A1I2LBL9"/>
<dbReference type="Proteomes" id="UP000199645">
    <property type="component" value="Unassembled WGS sequence"/>
</dbReference>
<dbReference type="RefSeq" id="WP_275413325.1">
    <property type="nucleotide sequence ID" value="NZ_BOMT01000094.1"/>
</dbReference>
<dbReference type="EMBL" id="FONV01000020">
    <property type="protein sequence ID" value="SFF74476.1"/>
    <property type="molecule type" value="Genomic_DNA"/>
</dbReference>
<accession>A0A1I2LBL9</accession>
<proteinExistence type="predicted"/>
<organism evidence="1 2">
    <name type="scientific">Actinoplanes philippinensis</name>
    <dbReference type="NCBI Taxonomy" id="35752"/>
    <lineage>
        <taxon>Bacteria</taxon>
        <taxon>Bacillati</taxon>
        <taxon>Actinomycetota</taxon>
        <taxon>Actinomycetes</taxon>
        <taxon>Micromonosporales</taxon>
        <taxon>Micromonosporaceae</taxon>
        <taxon>Actinoplanes</taxon>
    </lineage>
</organism>
<sequence>MSPDVSLMGREGGIVIDLPRGAMTDAEDGELRPFLTDRGSL</sequence>
<evidence type="ECO:0000313" key="1">
    <source>
        <dbReference type="EMBL" id="SFF74476.1"/>
    </source>
</evidence>
<name>A0A1I2LBL9_9ACTN</name>
<keyword evidence="2" id="KW-1185">Reference proteome</keyword>
<evidence type="ECO:0000313" key="2">
    <source>
        <dbReference type="Proteomes" id="UP000199645"/>
    </source>
</evidence>
<protein>
    <submittedName>
        <fullName evidence="1">Uncharacterized protein</fullName>
    </submittedName>
</protein>
<reference evidence="1 2" key="1">
    <citation type="submission" date="2016-10" db="EMBL/GenBank/DDBJ databases">
        <authorList>
            <person name="de Groot N.N."/>
        </authorList>
    </citation>
    <scope>NUCLEOTIDE SEQUENCE [LARGE SCALE GENOMIC DNA]</scope>
    <source>
        <strain evidence="1 2">DSM 43019</strain>
    </source>
</reference>